<dbReference type="GO" id="GO:0009330">
    <property type="term" value="C:DNA topoisomerase type II (double strand cut, ATP-hydrolyzing) complex"/>
    <property type="evidence" value="ECO:0007669"/>
    <property type="project" value="TreeGrafter"/>
</dbReference>
<dbReference type="EMBL" id="UINC01138721">
    <property type="protein sequence ID" value="SVD24841.1"/>
    <property type="molecule type" value="Genomic_DNA"/>
</dbReference>
<protein>
    <recommendedName>
        <fullName evidence="5">Topo IIA-type catalytic domain-containing protein</fullName>
    </recommendedName>
</protein>
<organism evidence="6">
    <name type="scientific">marine metagenome</name>
    <dbReference type="NCBI Taxonomy" id="408172"/>
    <lineage>
        <taxon>unclassified sequences</taxon>
        <taxon>metagenomes</taxon>
        <taxon>ecological metagenomes</taxon>
    </lineage>
</organism>
<evidence type="ECO:0000256" key="1">
    <source>
        <dbReference type="ARBA" id="ARBA00008263"/>
    </source>
</evidence>
<dbReference type="AlphaFoldDB" id="A0A382TTJ7"/>
<dbReference type="Gene3D" id="3.90.199.10">
    <property type="entry name" value="Topoisomerase II, domain 5"/>
    <property type="match status" value="1"/>
</dbReference>
<dbReference type="InterPro" id="IPR013760">
    <property type="entry name" value="Topo_IIA-like_dom_sf"/>
</dbReference>
<evidence type="ECO:0000256" key="3">
    <source>
        <dbReference type="ARBA" id="ARBA00023125"/>
    </source>
</evidence>
<dbReference type="GO" id="GO:0005524">
    <property type="term" value="F:ATP binding"/>
    <property type="evidence" value="ECO:0007669"/>
    <property type="project" value="InterPro"/>
</dbReference>
<evidence type="ECO:0000256" key="4">
    <source>
        <dbReference type="ARBA" id="ARBA00023235"/>
    </source>
</evidence>
<dbReference type="GO" id="GO:0005737">
    <property type="term" value="C:cytoplasm"/>
    <property type="evidence" value="ECO:0007669"/>
    <property type="project" value="TreeGrafter"/>
</dbReference>
<accession>A0A382TTJ7</accession>
<feature type="non-terminal residue" evidence="6">
    <location>
        <position position="253"/>
    </location>
</feature>
<dbReference type="InterPro" id="IPR050220">
    <property type="entry name" value="Type_II_DNA_Topoisomerases"/>
</dbReference>
<dbReference type="GO" id="GO:0006265">
    <property type="term" value="P:DNA topological change"/>
    <property type="evidence" value="ECO:0007669"/>
    <property type="project" value="InterPro"/>
</dbReference>
<dbReference type="PANTHER" id="PTHR43493:SF5">
    <property type="entry name" value="DNA GYRASE SUBUNIT A, CHLOROPLASTIC_MITOCHONDRIAL"/>
    <property type="match status" value="1"/>
</dbReference>
<dbReference type="SUPFAM" id="SSF56719">
    <property type="entry name" value="Type II DNA topoisomerase"/>
    <property type="match status" value="1"/>
</dbReference>
<dbReference type="Gene3D" id="3.30.1360.40">
    <property type="match status" value="1"/>
</dbReference>
<evidence type="ECO:0000313" key="6">
    <source>
        <dbReference type="EMBL" id="SVD24841.1"/>
    </source>
</evidence>
<evidence type="ECO:0000259" key="5">
    <source>
        <dbReference type="PROSITE" id="PS52040"/>
    </source>
</evidence>
<keyword evidence="3" id="KW-0238">DNA-binding</keyword>
<dbReference type="InterPro" id="IPR013758">
    <property type="entry name" value="Topo_IIA_A/C_ab"/>
</dbReference>
<proteinExistence type="inferred from homology"/>
<evidence type="ECO:0000256" key="2">
    <source>
        <dbReference type="ARBA" id="ARBA00023029"/>
    </source>
</evidence>
<sequence>MAYIKQVYDGNYLEYSSYVIKERAIPHLDDGLKPVQRRILHTLHELHDERFHKVANVVGQCMKYHPHGDASIFSALIVLANKDVAIDKQGNFGNIYTGDMASAARYIECRLSPMACEVIFDPKITQYVESYDGRNKEPVVLPVRIPLLLAQGAEGIAPTMTTKIMPHNLIELLEAQVSHMRDEPFQLFPDFPTGGMVDVSNYEDGNGKILVRARLDASDEKRIVVREIPYGTTTEALISSIEDAARKNRVKVA</sequence>
<keyword evidence="2" id="KW-0799">Topoisomerase</keyword>
<keyword evidence="4" id="KW-0413">Isomerase</keyword>
<feature type="domain" description="Topo IIA-type catalytic" evidence="5">
    <location>
        <begin position="25"/>
        <end position="253"/>
    </location>
</feature>
<dbReference type="GO" id="GO:0003677">
    <property type="term" value="F:DNA binding"/>
    <property type="evidence" value="ECO:0007669"/>
    <property type="project" value="UniProtKB-KW"/>
</dbReference>
<dbReference type="InterPro" id="IPR002205">
    <property type="entry name" value="Topo_IIA_dom_A"/>
</dbReference>
<comment type="similarity">
    <text evidence="1">Belongs to the type II topoisomerase GyrA/ParC subunit family.</text>
</comment>
<name>A0A382TTJ7_9ZZZZ</name>
<dbReference type="PROSITE" id="PS52040">
    <property type="entry name" value="TOPO_IIA"/>
    <property type="match status" value="1"/>
</dbReference>
<dbReference type="GO" id="GO:0003918">
    <property type="term" value="F:DNA topoisomerase type II (double strand cut, ATP-hydrolyzing) activity"/>
    <property type="evidence" value="ECO:0007669"/>
    <property type="project" value="InterPro"/>
</dbReference>
<gene>
    <name evidence="6" type="ORF">METZ01_LOCUS377695</name>
</gene>
<dbReference type="Pfam" id="PF00521">
    <property type="entry name" value="DNA_topoisoIV"/>
    <property type="match status" value="1"/>
</dbReference>
<dbReference type="PANTHER" id="PTHR43493">
    <property type="entry name" value="DNA GYRASE/TOPOISOMERASE SUBUNIT A"/>
    <property type="match status" value="1"/>
</dbReference>
<dbReference type="SMART" id="SM00434">
    <property type="entry name" value="TOP4c"/>
    <property type="match status" value="1"/>
</dbReference>
<reference evidence="6" key="1">
    <citation type="submission" date="2018-05" db="EMBL/GenBank/DDBJ databases">
        <authorList>
            <person name="Lanie J.A."/>
            <person name="Ng W.-L."/>
            <person name="Kazmierczak K.M."/>
            <person name="Andrzejewski T.M."/>
            <person name="Davidsen T.M."/>
            <person name="Wayne K.J."/>
            <person name="Tettelin H."/>
            <person name="Glass J.I."/>
            <person name="Rusch D."/>
            <person name="Podicherti R."/>
            <person name="Tsui H.-C.T."/>
            <person name="Winkler M.E."/>
        </authorList>
    </citation>
    <scope>NUCLEOTIDE SEQUENCE</scope>
</reference>